<sequence length="163" mass="18532">MKDFTLQVDSSQHGVGIALMQNGRPIEFASKILSPTQRRWAQIEKELLAMVIGLERFDQYTYGQHVVVQTDHIPLENIMKKPPNQTPRRLQNLLMRLHRYDCEFQYLQGPNLLIADTLSRAVGTDSSHQIPDLQINSISTIPDPMLTTIRNATNPSDPPAVHH</sequence>
<dbReference type="GO" id="GO:0003964">
    <property type="term" value="F:RNA-directed DNA polymerase activity"/>
    <property type="evidence" value="ECO:0007669"/>
    <property type="project" value="UniProtKB-KW"/>
</dbReference>
<name>A0AAV4IEP0_9GAST</name>
<dbReference type="PANTHER" id="PTHR37984">
    <property type="entry name" value="PROTEIN CBG26694"/>
    <property type="match status" value="1"/>
</dbReference>
<reference evidence="8 9" key="1">
    <citation type="journal article" date="2021" name="Elife">
        <title>Chloroplast acquisition without the gene transfer in kleptoplastic sea slugs, Plakobranchus ocellatus.</title>
        <authorList>
            <person name="Maeda T."/>
            <person name="Takahashi S."/>
            <person name="Yoshida T."/>
            <person name="Shimamura S."/>
            <person name="Takaki Y."/>
            <person name="Nagai Y."/>
            <person name="Toyoda A."/>
            <person name="Suzuki Y."/>
            <person name="Arimoto A."/>
            <person name="Ishii H."/>
            <person name="Satoh N."/>
            <person name="Nishiyama T."/>
            <person name="Hasebe M."/>
            <person name="Maruyama T."/>
            <person name="Minagawa J."/>
            <person name="Obokata J."/>
            <person name="Shigenobu S."/>
        </authorList>
    </citation>
    <scope>NUCLEOTIDE SEQUENCE [LARGE SCALE GENOMIC DNA]</scope>
</reference>
<evidence type="ECO:0000256" key="3">
    <source>
        <dbReference type="ARBA" id="ARBA00022722"/>
    </source>
</evidence>
<dbReference type="GO" id="GO:0004519">
    <property type="term" value="F:endonuclease activity"/>
    <property type="evidence" value="ECO:0007669"/>
    <property type="project" value="UniProtKB-KW"/>
</dbReference>
<evidence type="ECO:0000259" key="7">
    <source>
        <dbReference type="Pfam" id="PF17917"/>
    </source>
</evidence>
<evidence type="ECO:0000313" key="8">
    <source>
        <dbReference type="EMBL" id="GFS10726.1"/>
    </source>
</evidence>
<dbReference type="GO" id="GO:0016787">
    <property type="term" value="F:hydrolase activity"/>
    <property type="evidence" value="ECO:0007669"/>
    <property type="project" value="UniProtKB-KW"/>
</dbReference>
<dbReference type="Proteomes" id="UP000762676">
    <property type="component" value="Unassembled WGS sequence"/>
</dbReference>
<evidence type="ECO:0000256" key="6">
    <source>
        <dbReference type="ARBA" id="ARBA00022918"/>
    </source>
</evidence>
<accession>A0AAV4IEP0</accession>
<gene>
    <name evidence="8" type="ORF">ElyMa_004817100</name>
</gene>
<keyword evidence="5" id="KW-0378">Hydrolase</keyword>
<dbReference type="CDD" id="cd09274">
    <property type="entry name" value="RNase_HI_RT_Ty3"/>
    <property type="match status" value="1"/>
</dbReference>
<proteinExistence type="predicted"/>
<keyword evidence="9" id="KW-1185">Reference proteome</keyword>
<evidence type="ECO:0000256" key="5">
    <source>
        <dbReference type="ARBA" id="ARBA00022801"/>
    </source>
</evidence>
<evidence type="ECO:0000313" key="9">
    <source>
        <dbReference type="Proteomes" id="UP000762676"/>
    </source>
</evidence>
<keyword evidence="6" id="KW-0695">RNA-directed DNA polymerase</keyword>
<dbReference type="InterPro" id="IPR050951">
    <property type="entry name" value="Retrovirus_Pol_polyprotein"/>
</dbReference>
<dbReference type="InterPro" id="IPR043502">
    <property type="entry name" value="DNA/RNA_pol_sf"/>
</dbReference>
<keyword evidence="2" id="KW-0548">Nucleotidyltransferase</keyword>
<dbReference type="Pfam" id="PF17917">
    <property type="entry name" value="RT_RNaseH"/>
    <property type="match status" value="1"/>
</dbReference>
<dbReference type="FunFam" id="3.10.20.370:FF:000001">
    <property type="entry name" value="Retrovirus-related Pol polyprotein from transposon 17.6-like protein"/>
    <property type="match status" value="1"/>
</dbReference>
<keyword evidence="3" id="KW-0540">Nuclease</keyword>
<dbReference type="SUPFAM" id="SSF56672">
    <property type="entry name" value="DNA/RNA polymerases"/>
    <property type="match status" value="1"/>
</dbReference>
<dbReference type="AlphaFoldDB" id="A0AAV4IEP0"/>
<comment type="caution">
    <text evidence="8">The sequence shown here is derived from an EMBL/GenBank/DDBJ whole genome shotgun (WGS) entry which is preliminary data.</text>
</comment>
<keyword evidence="1" id="KW-0808">Transferase</keyword>
<organism evidence="8 9">
    <name type="scientific">Elysia marginata</name>
    <dbReference type="NCBI Taxonomy" id="1093978"/>
    <lineage>
        <taxon>Eukaryota</taxon>
        <taxon>Metazoa</taxon>
        <taxon>Spiralia</taxon>
        <taxon>Lophotrochozoa</taxon>
        <taxon>Mollusca</taxon>
        <taxon>Gastropoda</taxon>
        <taxon>Heterobranchia</taxon>
        <taxon>Euthyneura</taxon>
        <taxon>Panpulmonata</taxon>
        <taxon>Sacoglossa</taxon>
        <taxon>Placobranchoidea</taxon>
        <taxon>Plakobranchidae</taxon>
        <taxon>Elysia</taxon>
    </lineage>
</organism>
<dbReference type="EMBL" id="BMAT01009635">
    <property type="protein sequence ID" value="GFS10726.1"/>
    <property type="molecule type" value="Genomic_DNA"/>
</dbReference>
<evidence type="ECO:0000256" key="1">
    <source>
        <dbReference type="ARBA" id="ARBA00022679"/>
    </source>
</evidence>
<dbReference type="Gene3D" id="3.10.20.370">
    <property type="match status" value="1"/>
</dbReference>
<dbReference type="PANTHER" id="PTHR37984:SF8">
    <property type="entry name" value="CCHC-TYPE DOMAIN-CONTAINING PROTEIN"/>
    <property type="match status" value="1"/>
</dbReference>
<evidence type="ECO:0000256" key="2">
    <source>
        <dbReference type="ARBA" id="ARBA00022695"/>
    </source>
</evidence>
<keyword evidence="4" id="KW-0255">Endonuclease</keyword>
<feature type="domain" description="Reverse transcriptase RNase H-like" evidence="7">
    <location>
        <begin position="2"/>
        <end position="100"/>
    </location>
</feature>
<dbReference type="InterPro" id="IPR041373">
    <property type="entry name" value="RT_RNaseH"/>
</dbReference>
<protein>
    <submittedName>
        <fullName evidence="8">Transposon Ty3-G Gag-Pol polyprotein</fullName>
    </submittedName>
</protein>
<evidence type="ECO:0000256" key="4">
    <source>
        <dbReference type="ARBA" id="ARBA00022759"/>
    </source>
</evidence>